<evidence type="ECO:0000256" key="1">
    <source>
        <dbReference type="ARBA" id="ARBA00004496"/>
    </source>
</evidence>
<dbReference type="InterPro" id="IPR029063">
    <property type="entry name" value="SAM-dependent_MTases_sf"/>
</dbReference>
<dbReference type="PANTHER" id="PTHR11579:SF0">
    <property type="entry name" value="PROTEIN-L-ISOASPARTATE(D-ASPARTATE) O-METHYLTRANSFERASE"/>
    <property type="match status" value="1"/>
</dbReference>
<sequence>MGIRDPRVLRAVEQVPRQLFVPPALRREAESDRPLPIGFGQTISQPFIVALMTEALQLTGSERVLEVGTGSGYQTALLALLAREVWSVEIVPELSAQAAAALRTLGLENARLRVGDGREGWPEAAPFDRIAVTAAPAAVPEPLLAQLAPGGRLVIPVGADPELQQLELLVRGSDGVTTTTHLLPVRFVPLVGGGG</sequence>
<comment type="subcellular location">
    <subcellularLocation>
        <location evidence="1 7">Cytoplasm</location>
    </subcellularLocation>
</comment>
<dbReference type="PROSITE" id="PS01279">
    <property type="entry name" value="PCMT"/>
    <property type="match status" value="1"/>
</dbReference>
<dbReference type="Gene3D" id="3.40.50.150">
    <property type="entry name" value="Vaccinia Virus protein VP39"/>
    <property type="match status" value="1"/>
</dbReference>
<dbReference type="Pfam" id="PF01135">
    <property type="entry name" value="PCMT"/>
    <property type="match status" value="1"/>
</dbReference>
<evidence type="ECO:0000256" key="3">
    <source>
        <dbReference type="ARBA" id="ARBA00022490"/>
    </source>
</evidence>
<evidence type="ECO:0000256" key="4">
    <source>
        <dbReference type="ARBA" id="ARBA00022603"/>
    </source>
</evidence>
<dbReference type="HAMAP" id="MF_00090">
    <property type="entry name" value="PIMT"/>
    <property type="match status" value="1"/>
</dbReference>
<comment type="similarity">
    <text evidence="2 7">Belongs to the methyltransferase superfamily. L-isoaspartyl/D-aspartyl protein methyltransferase family.</text>
</comment>
<comment type="caution">
    <text evidence="8">The sequence shown here is derived from an EMBL/GenBank/DDBJ whole genome shotgun (WGS) entry which is preliminary data.</text>
</comment>
<keyword evidence="4 7" id="KW-0489">Methyltransferase</keyword>
<dbReference type="GO" id="GO:0030091">
    <property type="term" value="P:protein repair"/>
    <property type="evidence" value="ECO:0007669"/>
    <property type="project" value="UniProtKB-UniRule"/>
</dbReference>
<evidence type="ECO:0000256" key="7">
    <source>
        <dbReference type="HAMAP-Rule" id="MF_00090"/>
    </source>
</evidence>
<dbReference type="FunFam" id="3.40.50.150:FF:000010">
    <property type="entry name" value="Protein-L-isoaspartate O-methyltransferase"/>
    <property type="match status" value="1"/>
</dbReference>
<keyword evidence="6 7" id="KW-0949">S-adenosyl-L-methionine</keyword>
<dbReference type="SUPFAM" id="SSF53335">
    <property type="entry name" value="S-adenosyl-L-methionine-dependent methyltransferases"/>
    <property type="match status" value="1"/>
</dbReference>
<comment type="catalytic activity">
    <reaction evidence="7">
        <text>[protein]-L-isoaspartate + S-adenosyl-L-methionine = [protein]-L-isoaspartate alpha-methyl ester + S-adenosyl-L-homocysteine</text>
        <dbReference type="Rhea" id="RHEA:12705"/>
        <dbReference type="Rhea" id="RHEA-COMP:12143"/>
        <dbReference type="Rhea" id="RHEA-COMP:12144"/>
        <dbReference type="ChEBI" id="CHEBI:57856"/>
        <dbReference type="ChEBI" id="CHEBI:59789"/>
        <dbReference type="ChEBI" id="CHEBI:90596"/>
        <dbReference type="ChEBI" id="CHEBI:90598"/>
        <dbReference type="EC" id="2.1.1.77"/>
    </reaction>
</comment>
<dbReference type="InterPro" id="IPR000682">
    <property type="entry name" value="PCMT"/>
</dbReference>
<dbReference type="CDD" id="cd02440">
    <property type="entry name" value="AdoMet_MTases"/>
    <property type="match status" value="1"/>
</dbReference>
<evidence type="ECO:0000313" key="8">
    <source>
        <dbReference type="EMBL" id="GEJ58446.1"/>
    </source>
</evidence>
<feature type="active site" evidence="7">
    <location>
        <position position="44"/>
    </location>
</feature>
<dbReference type="EMBL" id="BJTG01000007">
    <property type="protein sequence ID" value="GEJ58446.1"/>
    <property type="molecule type" value="Genomic_DNA"/>
</dbReference>
<dbReference type="EC" id="2.1.1.77" evidence="7"/>
<dbReference type="GO" id="GO:0004719">
    <property type="term" value="F:protein-L-isoaspartate (D-aspartate) O-methyltransferase activity"/>
    <property type="evidence" value="ECO:0007669"/>
    <property type="project" value="UniProtKB-UniRule"/>
</dbReference>
<dbReference type="PANTHER" id="PTHR11579">
    <property type="entry name" value="PROTEIN-L-ISOASPARTATE O-METHYLTRANSFERASE"/>
    <property type="match status" value="1"/>
</dbReference>
<reference evidence="9" key="1">
    <citation type="journal article" date="2020" name="Appl. Environ. Microbiol.">
        <title>Diazotrophic Anaeromyxobacter Isolates from Soils.</title>
        <authorList>
            <person name="Masuda Y."/>
            <person name="Yamanaka H."/>
            <person name="Xu Z.X."/>
            <person name="Shiratori Y."/>
            <person name="Aono T."/>
            <person name="Amachi S."/>
            <person name="Senoo K."/>
            <person name="Itoh H."/>
        </authorList>
    </citation>
    <scope>NUCLEOTIDE SEQUENCE [LARGE SCALE GENOMIC DNA]</scope>
    <source>
        <strain evidence="9">R267</strain>
    </source>
</reference>
<gene>
    <name evidence="7 8" type="primary">pcm</name>
    <name evidence="8" type="ORF">AMYX_31870</name>
</gene>
<dbReference type="GO" id="GO:0005737">
    <property type="term" value="C:cytoplasm"/>
    <property type="evidence" value="ECO:0007669"/>
    <property type="project" value="UniProtKB-SubCell"/>
</dbReference>
<dbReference type="NCBIfam" id="TIGR00080">
    <property type="entry name" value="pimt"/>
    <property type="match status" value="1"/>
</dbReference>
<evidence type="ECO:0000256" key="6">
    <source>
        <dbReference type="ARBA" id="ARBA00022691"/>
    </source>
</evidence>
<proteinExistence type="inferred from homology"/>
<evidence type="ECO:0000313" key="9">
    <source>
        <dbReference type="Proteomes" id="UP000503640"/>
    </source>
</evidence>
<protein>
    <recommendedName>
        <fullName evidence="7">Protein-L-isoaspartate O-methyltransferase</fullName>
        <ecNumber evidence="7">2.1.1.77</ecNumber>
    </recommendedName>
    <alternativeName>
        <fullName evidence="7">L-isoaspartyl protein carboxyl methyltransferase</fullName>
    </alternativeName>
    <alternativeName>
        <fullName evidence="7">Protein L-isoaspartyl methyltransferase</fullName>
    </alternativeName>
    <alternativeName>
        <fullName evidence="7">Protein-beta-aspartate methyltransferase</fullName>
        <shortName evidence="7">PIMT</shortName>
    </alternativeName>
</protein>
<dbReference type="NCBIfam" id="NF001453">
    <property type="entry name" value="PRK00312.1"/>
    <property type="match status" value="1"/>
</dbReference>
<accession>A0A7I9VPV4</accession>
<keyword evidence="3 7" id="KW-0963">Cytoplasm</keyword>
<dbReference type="Proteomes" id="UP000503640">
    <property type="component" value="Unassembled WGS sequence"/>
</dbReference>
<evidence type="ECO:0000256" key="5">
    <source>
        <dbReference type="ARBA" id="ARBA00022679"/>
    </source>
</evidence>
<keyword evidence="5 7" id="KW-0808">Transferase</keyword>
<evidence type="ECO:0000256" key="2">
    <source>
        <dbReference type="ARBA" id="ARBA00005369"/>
    </source>
</evidence>
<dbReference type="GO" id="GO:0032259">
    <property type="term" value="P:methylation"/>
    <property type="evidence" value="ECO:0007669"/>
    <property type="project" value="UniProtKB-KW"/>
</dbReference>
<organism evidence="8 9">
    <name type="scientific">Anaeromyxobacter diazotrophicus</name>
    <dbReference type="NCBI Taxonomy" id="2590199"/>
    <lineage>
        <taxon>Bacteria</taxon>
        <taxon>Pseudomonadati</taxon>
        <taxon>Myxococcota</taxon>
        <taxon>Myxococcia</taxon>
        <taxon>Myxococcales</taxon>
        <taxon>Cystobacterineae</taxon>
        <taxon>Anaeromyxobacteraceae</taxon>
        <taxon>Anaeromyxobacter</taxon>
    </lineage>
</organism>
<name>A0A7I9VPV4_9BACT</name>
<comment type="function">
    <text evidence="7">Catalyzes the methyl esterification of L-isoaspartyl residues in peptides and proteins that result from spontaneous decomposition of normal L-aspartyl and L-asparaginyl residues. It plays a role in the repair and/or degradation of damaged proteins.</text>
</comment>
<keyword evidence="9" id="KW-1185">Reference proteome</keyword>
<dbReference type="AlphaFoldDB" id="A0A7I9VPV4"/>